<protein>
    <recommendedName>
        <fullName evidence="1">Dermonecrotic toxin N-terminal domain-containing protein</fullName>
    </recommendedName>
</protein>
<dbReference type="CDD" id="cd14729">
    <property type="entry name" value="RtxA-like"/>
    <property type="match status" value="1"/>
</dbReference>
<feature type="domain" description="Dermonecrotic toxin N-terminal" evidence="1">
    <location>
        <begin position="131"/>
        <end position="287"/>
    </location>
</feature>
<dbReference type="Pfam" id="PF20178">
    <property type="entry name" value="ToxA_N"/>
    <property type="match status" value="2"/>
</dbReference>
<dbReference type="OrthoDB" id="5653126at2"/>
<gene>
    <name evidence="2" type="ORF">SAMN04489800_0434</name>
</gene>
<accession>A0A0J6G3M5</accession>
<sequence length="1428" mass="160467">MPTPLENLKNAEHELLLLRNAWPNLDVSLDHRLRVFFPQLPADICTDFLFLNAQAAPQPGQSPTIVSQSVTSLIDQCYMTGKIPTFAQGSTRIYAYAYTLDDHDLAAGITAPDLEKYLEFVVRSPELCVRDALSAFWQTPHEDLNALTPKDWLAQLAQKLIRAEATVRHAETTLSANTMEVINQVLPDTHSPSAQQGPSSYGFYTLAFTGSDTQSASTLHGAFVITSKNLPLGSADPGDNRVAQDATPRSVVLYLPNSGLHEFDSIAALTRELSTRLKDPYQREALLDCVLAKQRVQTMTHENVSYHPVADNDVPTFYCNQLIQKQEHDLRHAWSVARTLKQTTSLDQLSECVDQSLSSSLPLNPASIVRNRYTRLIESQLPDWLKKASDADKSQWRLAVERLNHQRLAAQTDDAQTLGEIGRKHTLLGYARLELRQQIKKDHGIDVDPDRIFISTTEAQRTGPLINPIGGSGFSAGVSLDRTGPAISYHTTQRSLSELALSNVGIWDVTFALTAQVKDGAGNRHPVLTSSYLKTLVRQLDIGENYKKRLNDLLVNSRQAQWRKERYVAFKQAQLNLDLLEARLSGTLNTDQAAWVRAALDHPAESSRPHVNGAQIKVHLLMLRYKPLPGVLVFSSTGSQQLLCYTPDAPENGWFQIVHSRNELGQMLTRPQWRSYVQRRVTAAQQAYIKPLLEQGLTDTHLQLQAISPNLFETSYDTEALHAIRDADEQTTSTWESNVNTATDAALTAIDIISFALPTKVLLPIVLARFIHQILKGLDALQRDEKNEALLHFMESITHLTDGASDFTGSAIFGKSIRQRIKQPAPSLSPGAASIDPGVGLRLRTGDKYGAGVYEASVSNGQNAHYTKDPRGNFYRSQYDNLDELWRAMDERKPDAPYSIPLRELSAGLWDADLTTPLFKQKTGIERIIEKTRISGVDLNRHTPDEQGIYRLGNMRYIQQNGIVFEVYSGWLGRTWYLQLSRGSHSDASEIYKVRRTAGHWEIKHKLADNSKRWVPLARDHTGLAVDMPAVKYSDYDMPGEYRETLVEIIDNYRSALDGDYEFMDITSRNSAAHRVFKNLRVKLLADAKAWYLTKPARPRVNRPLLPSNVTQPDLIKHLFEHSDGIVWGETHAHQSGKKILIENMAQFSASDVKTLYLEHLQSDFHQNLLDDYFQTGKMPLRLDRFLKNQDLGHGIDPTSTYTFSHLVREARRYGIQIVALDCSASYFPKGTPSETPGLTRYETFSYFASRTIGAHQARTGGHKWIALTGNSHANTFQGIPGLAELLGTVGVRISDTAPGLSLGMRMDIGEILPPLMAYESYQFLKNDYWLQIDIPGTKPKLPALYMAQTNNRLKDPGYFRFENSSTKGAELIHRSGNHEIIHTPLQTDPGGQLFIERENWLTIHNKRYDTLKDLIHDLQDNNMTQVQ</sequence>
<evidence type="ECO:0000259" key="1">
    <source>
        <dbReference type="Pfam" id="PF20178"/>
    </source>
</evidence>
<dbReference type="SUPFAM" id="SSF159501">
    <property type="entry name" value="EreA/ChaN-like"/>
    <property type="match status" value="1"/>
</dbReference>
<proteinExistence type="predicted"/>
<feature type="domain" description="Dermonecrotic toxin N-terminal" evidence="1">
    <location>
        <begin position="427"/>
        <end position="682"/>
    </location>
</feature>
<dbReference type="PATRIC" id="fig|882211.3.peg.2648"/>
<dbReference type="EMBL" id="FNUD01000002">
    <property type="protein sequence ID" value="SEE29871.1"/>
    <property type="molecule type" value="Genomic_DNA"/>
</dbReference>
<dbReference type="RefSeq" id="WP_048360373.1">
    <property type="nucleotide sequence ID" value="NZ_FNUD01000002.1"/>
</dbReference>
<dbReference type="Gene3D" id="3.40.50.11550">
    <property type="match status" value="1"/>
</dbReference>
<dbReference type="Proteomes" id="UP000183613">
    <property type="component" value="Unassembled WGS sequence"/>
</dbReference>
<comment type="caution">
    <text evidence="2">The sequence shown here is derived from an EMBL/GenBank/DDBJ whole genome shotgun (WGS) entry which is preliminary data.</text>
</comment>
<evidence type="ECO:0000313" key="2">
    <source>
        <dbReference type="EMBL" id="SEE29871.1"/>
    </source>
</evidence>
<organism evidence="2 3">
    <name type="scientific">Pseudomonas deceptionensis</name>
    <dbReference type="NCBI Taxonomy" id="882211"/>
    <lineage>
        <taxon>Bacteria</taxon>
        <taxon>Pseudomonadati</taxon>
        <taxon>Pseudomonadota</taxon>
        <taxon>Gammaproteobacteria</taxon>
        <taxon>Pseudomonadales</taxon>
        <taxon>Pseudomonadaceae</taxon>
        <taxon>Pseudomonas</taxon>
    </lineage>
</organism>
<evidence type="ECO:0000313" key="3">
    <source>
        <dbReference type="Proteomes" id="UP000183613"/>
    </source>
</evidence>
<keyword evidence="3" id="KW-1185">Reference proteome</keyword>
<dbReference type="InterPro" id="IPR046673">
    <property type="entry name" value="ToxA_N"/>
</dbReference>
<reference evidence="2" key="1">
    <citation type="submission" date="2016-10" db="EMBL/GenBank/DDBJ databases">
        <authorList>
            <person name="Varghese N."/>
            <person name="Submissions S."/>
        </authorList>
    </citation>
    <scope>NUCLEOTIDE SEQUENCE [LARGE SCALE GENOMIC DNA]</scope>
    <source>
        <strain evidence="2">LMG 25555</strain>
    </source>
</reference>
<name>A0A0J6G3M5_PSEDM</name>